<dbReference type="SUPFAM" id="SSF53822">
    <property type="entry name" value="Periplasmic binding protein-like I"/>
    <property type="match status" value="1"/>
</dbReference>
<protein>
    <submittedName>
        <fullName evidence="6">Glutamate receptor 2.1</fullName>
    </submittedName>
</protein>
<dbReference type="InterPro" id="IPR015683">
    <property type="entry name" value="Ionotropic_Glu_rcpt"/>
</dbReference>
<evidence type="ECO:0000313" key="6">
    <source>
        <dbReference type="EMBL" id="KAB1216540.1"/>
    </source>
</evidence>
<dbReference type="SUPFAM" id="SSF53850">
    <property type="entry name" value="Periplasmic binding protein-like II"/>
    <property type="match status" value="1"/>
</dbReference>
<evidence type="ECO:0000256" key="2">
    <source>
        <dbReference type="ARBA" id="ARBA00022692"/>
    </source>
</evidence>
<keyword evidence="6" id="KW-0675">Receptor</keyword>
<feature type="domain" description="Receptor ligand binding region" evidence="5">
    <location>
        <begin position="33"/>
        <end position="268"/>
    </location>
</feature>
<dbReference type="GO" id="GO:0016020">
    <property type="term" value="C:membrane"/>
    <property type="evidence" value="ECO:0007669"/>
    <property type="project" value="UniProtKB-SubCell"/>
</dbReference>
<dbReference type="OrthoDB" id="5984008at2759"/>
<accession>A0A6A1W157</accession>
<dbReference type="Gene3D" id="3.40.190.10">
    <property type="entry name" value="Periplasmic binding protein-like II"/>
    <property type="match status" value="1"/>
</dbReference>
<dbReference type="InterPro" id="IPR028082">
    <property type="entry name" value="Peripla_BP_I"/>
</dbReference>
<dbReference type="Proteomes" id="UP000516437">
    <property type="component" value="Chromosome 4"/>
</dbReference>
<name>A0A6A1W157_9ROSI</name>
<dbReference type="AlphaFoldDB" id="A0A6A1W157"/>
<organism evidence="6 7">
    <name type="scientific">Morella rubra</name>
    <name type="common">Chinese bayberry</name>
    <dbReference type="NCBI Taxonomy" id="262757"/>
    <lineage>
        <taxon>Eukaryota</taxon>
        <taxon>Viridiplantae</taxon>
        <taxon>Streptophyta</taxon>
        <taxon>Embryophyta</taxon>
        <taxon>Tracheophyta</taxon>
        <taxon>Spermatophyta</taxon>
        <taxon>Magnoliopsida</taxon>
        <taxon>eudicotyledons</taxon>
        <taxon>Gunneridae</taxon>
        <taxon>Pentapetalae</taxon>
        <taxon>rosids</taxon>
        <taxon>fabids</taxon>
        <taxon>Fagales</taxon>
        <taxon>Myricaceae</taxon>
        <taxon>Morella</taxon>
    </lineage>
</organism>
<evidence type="ECO:0000259" key="5">
    <source>
        <dbReference type="Pfam" id="PF01094"/>
    </source>
</evidence>
<comment type="caution">
    <text evidence="6">The sequence shown here is derived from an EMBL/GenBank/DDBJ whole genome shotgun (WGS) entry which is preliminary data.</text>
</comment>
<keyword evidence="7" id="KW-1185">Reference proteome</keyword>
<evidence type="ECO:0000256" key="3">
    <source>
        <dbReference type="ARBA" id="ARBA00022989"/>
    </source>
</evidence>
<proteinExistence type="predicted"/>
<keyword evidence="3" id="KW-1133">Transmembrane helix</keyword>
<dbReference type="Pfam" id="PF01094">
    <property type="entry name" value="ANF_receptor"/>
    <property type="match status" value="1"/>
</dbReference>
<evidence type="ECO:0000313" key="7">
    <source>
        <dbReference type="Proteomes" id="UP000516437"/>
    </source>
</evidence>
<dbReference type="InterPro" id="IPR044440">
    <property type="entry name" value="GABAb_receptor_plant_PBP1"/>
</dbReference>
<dbReference type="EMBL" id="RXIC02000022">
    <property type="protein sequence ID" value="KAB1216540.1"/>
    <property type="molecule type" value="Genomic_DNA"/>
</dbReference>
<reference evidence="6 7" key="1">
    <citation type="journal article" date="2019" name="Plant Biotechnol. J.">
        <title>The red bayberry genome and genetic basis of sex determination.</title>
        <authorList>
            <person name="Jia H.M."/>
            <person name="Jia H.J."/>
            <person name="Cai Q.L."/>
            <person name="Wang Y."/>
            <person name="Zhao H.B."/>
            <person name="Yang W.F."/>
            <person name="Wang G.Y."/>
            <person name="Li Y.H."/>
            <person name="Zhan D.L."/>
            <person name="Shen Y.T."/>
            <person name="Niu Q.F."/>
            <person name="Chang L."/>
            <person name="Qiu J."/>
            <person name="Zhao L."/>
            <person name="Xie H.B."/>
            <person name="Fu W.Y."/>
            <person name="Jin J."/>
            <person name="Li X.W."/>
            <person name="Jiao Y."/>
            <person name="Zhou C.C."/>
            <person name="Tu T."/>
            <person name="Chai C.Y."/>
            <person name="Gao J.L."/>
            <person name="Fan L.J."/>
            <person name="van de Weg E."/>
            <person name="Wang J.Y."/>
            <person name="Gao Z.S."/>
        </authorList>
    </citation>
    <scope>NUCLEOTIDE SEQUENCE [LARGE SCALE GENOMIC DNA]</scope>
    <source>
        <tissue evidence="6">Leaves</tissue>
    </source>
</reference>
<comment type="subcellular location">
    <subcellularLocation>
        <location evidence="1">Membrane</location>
    </subcellularLocation>
</comment>
<keyword evidence="2" id="KW-0812">Transmembrane</keyword>
<dbReference type="Gene3D" id="3.40.50.2300">
    <property type="match status" value="1"/>
</dbReference>
<dbReference type="PANTHER" id="PTHR34836:SF9">
    <property type="entry name" value="RECEPTOR LIGAND BINDING REGION DOMAIN-CONTAINING PROTEIN"/>
    <property type="match status" value="1"/>
</dbReference>
<sequence>MSNEHDSCLGEHKSGNLSLGAVVDLTSLAGKQEGVAIQVAVNDFYARARIQQYPNLYVENSRGDPIRAGSSGPLEKYNARAIIGFGTWQEAVFVAQLGNESQIPIVSLANDHEVPLWASYQWPFLVNAARSQYAQMEAVAAIIQSWQWRKVNIIYEDFNPTAGGISPQLVAAIQAVDVEISDLLPLSPFTPYPFISENLKSLTLHGQCRVFIVHTSVSLGIKIFKEAKNLGMMGKDFVWITTNAITSQLDTLDASSIFTMQGVLGPIPEPTSSTLQAYDATWAVLRAILEGKPYWKSYKINSTGRFACIDEINGQHLLKSILQIKFEGLAGAFSFSEGNLAPVHFFKIVNVVGKSYRELGYWLEELGFSVSIHRAGSNNSMCSLGQVFWPGGPWSVPRGWAVATNASRLKIGVPADPTFSEFVNVTYDHSGGDPIISGFSIDVFKATIKHLPYDFPYDFTTGIKAYSGGRTPPL</sequence>
<evidence type="ECO:0000256" key="4">
    <source>
        <dbReference type="ARBA" id="ARBA00023136"/>
    </source>
</evidence>
<dbReference type="PANTHER" id="PTHR34836">
    <property type="entry name" value="OS06G0188250 PROTEIN"/>
    <property type="match status" value="1"/>
</dbReference>
<dbReference type="InterPro" id="IPR001828">
    <property type="entry name" value="ANF_lig-bd_rcpt"/>
</dbReference>
<dbReference type="CDD" id="cd19990">
    <property type="entry name" value="PBP1_GABAb_receptor_plant"/>
    <property type="match status" value="1"/>
</dbReference>
<evidence type="ECO:0000256" key="1">
    <source>
        <dbReference type="ARBA" id="ARBA00004370"/>
    </source>
</evidence>
<keyword evidence="4" id="KW-0472">Membrane</keyword>
<gene>
    <name evidence="6" type="ORF">CJ030_MR4G023047</name>
</gene>